<feature type="domain" description="MASE1" evidence="7">
    <location>
        <begin position="13"/>
        <end position="285"/>
    </location>
</feature>
<keyword evidence="5 6" id="KW-0472">Membrane</keyword>
<organism evidence="8 9">
    <name type="scientific">Erwinia typographi</name>
    <dbReference type="NCBI Taxonomy" id="371042"/>
    <lineage>
        <taxon>Bacteria</taxon>
        <taxon>Pseudomonadati</taxon>
        <taxon>Pseudomonadota</taxon>
        <taxon>Gammaproteobacteria</taxon>
        <taxon>Enterobacterales</taxon>
        <taxon>Erwiniaceae</taxon>
        <taxon>Erwinia</taxon>
    </lineage>
</organism>
<reference evidence="8 9" key="1">
    <citation type="submission" date="2014-10" db="EMBL/GenBank/DDBJ databases">
        <title>Genome sequence of Erwinia typographi M043b.</title>
        <authorList>
            <person name="Chan K.-G."/>
            <person name="Tan W.-S."/>
        </authorList>
    </citation>
    <scope>NUCLEOTIDE SEQUENCE [LARGE SCALE GENOMIC DNA]</scope>
    <source>
        <strain evidence="8 9">M043b</strain>
    </source>
</reference>
<comment type="subcellular location">
    <subcellularLocation>
        <location evidence="1">Cell membrane</location>
        <topology evidence="1">Multi-pass membrane protein</topology>
    </subcellularLocation>
</comment>
<evidence type="ECO:0000256" key="5">
    <source>
        <dbReference type="ARBA" id="ARBA00023136"/>
    </source>
</evidence>
<protein>
    <recommendedName>
        <fullName evidence="7">MASE1 domain-containing protein</fullName>
    </recommendedName>
</protein>
<accession>A0A0A3YQP3</accession>
<keyword evidence="2" id="KW-1003">Cell membrane</keyword>
<dbReference type="RefSeq" id="WP_034896874.1">
    <property type="nucleotide sequence ID" value="NZ_JRUQ01000057.1"/>
</dbReference>
<evidence type="ECO:0000313" key="8">
    <source>
        <dbReference type="EMBL" id="KGT89127.1"/>
    </source>
</evidence>
<dbReference type="Pfam" id="PF05231">
    <property type="entry name" value="MASE1"/>
    <property type="match status" value="1"/>
</dbReference>
<evidence type="ECO:0000256" key="2">
    <source>
        <dbReference type="ARBA" id="ARBA00022475"/>
    </source>
</evidence>
<evidence type="ECO:0000256" key="1">
    <source>
        <dbReference type="ARBA" id="ARBA00004651"/>
    </source>
</evidence>
<dbReference type="Proteomes" id="UP000030351">
    <property type="component" value="Unassembled WGS sequence"/>
</dbReference>
<feature type="transmembrane region" description="Helical" evidence="6">
    <location>
        <begin position="236"/>
        <end position="252"/>
    </location>
</feature>
<evidence type="ECO:0000313" key="9">
    <source>
        <dbReference type="Proteomes" id="UP000030351"/>
    </source>
</evidence>
<feature type="transmembrane region" description="Helical" evidence="6">
    <location>
        <begin position="7"/>
        <end position="26"/>
    </location>
</feature>
<proteinExistence type="predicted"/>
<feature type="transmembrane region" description="Helical" evidence="6">
    <location>
        <begin position="264"/>
        <end position="281"/>
    </location>
</feature>
<feature type="transmembrane region" description="Helical" evidence="6">
    <location>
        <begin position="116"/>
        <end position="140"/>
    </location>
</feature>
<feature type="transmembrane region" description="Helical" evidence="6">
    <location>
        <begin position="146"/>
        <end position="169"/>
    </location>
</feature>
<feature type="transmembrane region" description="Helical" evidence="6">
    <location>
        <begin position="57"/>
        <end position="75"/>
    </location>
</feature>
<dbReference type="AlphaFoldDB" id="A0A0A3YQP3"/>
<evidence type="ECO:0000256" key="3">
    <source>
        <dbReference type="ARBA" id="ARBA00022692"/>
    </source>
</evidence>
<keyword evidence="3 6" id="KW-0812">Transmembrane</keyword>
<gene>
    <name evidence="8" type="ORF">NG99_20050</name>
</gene>
<dbReference type="STRING" id="371042.NG99_20050"/>
<sequence>MVNWRKGMGYWLTFVAIYFVLATISMENRDPWSLSSAVWLPAGLVLGILCTSPRIYWPIWGVSAALLHILVSVLFGRTIDIALTFALVDLAVLFPLAMMWHSVHRYLNHLSYRSETLLLLTGVYFASALGGILSALALLFLDYPVILSHSFTWALSNATGCLSSAPFFIIRRVVKEEKVSFSYAHAAALVSVTLIFFLPSELQRDPLLSQAQLYLVLGISLVLTAWWPLRALSAYFMWLTLVVSLATFYGYGPLATGDQQGVQASQLYLLAVITLGLIVATREKEQLVLNAKIRQQLGLLDNLLTTQQPVFFQLSAGEAELIWLDSTSVFGIPLPQILTLPLFQARIHPQDRENFAACLPTEHAEPASFRKGVFRLMLADCQYHQVRCNLVYAHPQVGTLGILMLYT</sequence>
<dbReference type="eggNOG" id="COG3447">
    <property type="taxonomic scope" value="Bacteria"/>
</dbReference>
<feature type="transmembrane region" description="Helical" evidence="6">
    <location>
        <begin position="32"/>
        <end position="50"/>
    </location>
</feature>
<dbReference type="GO" id="GO:0005886">
    <property type="term" value="C:plasma membrane"/>
    <property type="evidence" value="ECO:0007669"/>
    <property type="project" value="UniProtKB-SubCell"/>
</dbReference>
<keyword evidence="9" id="KW-1185">Reference proteome</keyword>
<evidence type="ECO:0000259" key="7">
    <source>
        <dbReference type="Pfam" id="PF05231"/>
    </source>
</evidence>
<evidence type="ECO:0000256" key="6">
    <source>
        <dbReference type="SAM" id="Phobius"/>
    </source>
</evidence>
<feature type="transmembrane region" description="Helical" evidence="6">
    <location>
        <begin position="211"/>
        <end position="229"/>
    </location>
</feature>
<dbReference type="InterPro" id="IPR007895">
    <property type="entry name" value="MASE1"/>
</dbReference>
<name>A0A0A3YQP3_9GAMM</name>
<keyword evidence="4 6" id="KW-1133">Transmembrane helix</keyword>
<feature type="transmembrane region" description="Helical" evidence="6">
    <location>
        <begin position="81"/>
        <end position="104"/>
    </location>
</feature>
<feature type="transmembrane region" description="Helical" evidence="6">
    <location>
        <begin position="181"/>
        <end position="199"/>
    </location>
</feature>
<comment type="caution">
    <text evidence="8">The sequence shown here is derived from an EMBL/GenBank/DDBJ whole genome shotgun (WGS) entry which is preliminary data.</text>
</comment>
<evidence type="ECO:0000256" key="4">
    <source>
        <dbReference type="ARBA" id="ARBA00022989"/>
    </source>
</evidence>
<dbReference type="EMBL" id="JRUQ01000057">
    <property type="protein sequence ID" value="KGT89127.1"/>
    <property type="molecule type" value="Genomic_DNA"/>
</dbReference>